<dbReference type="PANTHER" id="PTHR36505:SF1">
    <property type="entry name" value="BLR1072 PROTEIN"/>
    <property type="match status" value="1"/>
</dbReference>
<keyword evidence="3" id="KW-1185">Reference proteome</keyword>
<accession>A0ABU8B6R3</accession>
<organism evidence="2 3">
    <name type="scientific">Bradyrhizobium algeriense</name>
    <dbReference type="NCBI Taxonomy" id="634784"/>
    <lineage>
        <taxon>Bacteria</taxon>
        <taxon>Pseudomonadati</taxon>
        <taxon>Pseudomonadota</taxon>
        <taxon>Alphaproteobacteria</taxon>
        <taxon>Hyphomicrobiales</taxon>
        <taxon>Nitrobacteraceae</taxon>
        <taxon>Bradyrhizobium</taxon>
    </lineage>
</organism>
<proteinExistence type="predicted"/>
<reference evidence="2 3" key="1">
    <citation type="submission" date="2024-02" db="EMBL/GenBank/DDBJ databases">
        <title>Adaptive strategies in a cosmopolitan and abundant soil bacterium.</title>
        <authorList>
            <person name="Carini P."/>
        </authorList>
    </citation>
    <scope>NUCLEOTIDE SEQUENCE [LARGE SCALE GENOMIC DNA]</scope>
    <source>
        <strain evidence="2 3">AZCC 1608</strain>
    </source>
</reference>
<dbReference type="PANTHER" id="PTHR36505">
    <property type="entry name" value="BLR1072 PROTEIN"/>
    <property type="match status" value="1"/>
</dbReference>
<sequence>MTLEANETGNLIGSDKVEGTAVYGADRNKIGSIERVMIDKKSGRVSYAVLSFGGFLGIGDDHYPLPWQSLKYDTSLGGYVTGVTEAQLKDAPHYRNDNTWNWSDPTRARAVNDYYGIAI</sequence>
<gene>
    <name evidence="2" type="ORF">V1286_001747</name>
</gene>
<name>A0ABU8B6R3_9BRAD</name>
<evidence type="ECO:0000313" key="2">
    <source>
        <dbReference type="EMBL" id="MEH2554218.1"/>
    </source>
</evidence>
<comment type="caution">
    <text evidence="2">The sequence shown here is derived from an EMBL/GenBank/DDBJ whole genome shotgun (WGS) entry which is preliminary data.</text>
</comment>
<dbReference type="Pfam" id="PF05239">
    <property type="entry name" value="PRC"/>
    <property type="match status" value="1"/>
</dbReference>
<dbReference type="InterPro" id="IPR011033">
    <property type="entry name" value="PRC_barrel-like_sf"/>
</dbReference>
<dbReference type="Proteomes" id="UP001364224">
    <property type="component" value="Unassembled WGS sequence"/>
</dbReference>
<evidence type="ECO:0000259" key="1">
    <source>
        <dbReference type="Pfam" id="PF05239"/>
    </source>
</evidence>
<feature type="domain" description="PRC-barrel" evidence="1">
    <location>
        <begin position="13"/>
        <end position="71"/>
    </location>
</feature>
<dbReference type="SUPFAM" id="SSF50346">
    <property type="entry name" value="PRC-barrel domain"/>
    <property type="match status" value="1"/>
</dbReference>
<dbReference type="InterPro" id="IPR027275">
    <property type="entry name" value="PRC-brl_dom"/>
</dbReference>
<dbReference type="EMBL" id="JAZHRV010000001">
    <property type="protein sequence ID" value="MEH2554218.1"/>
    <property type="molecule type" value="Genomic_DNA"/>
</dbReference>
<dbReference type="Gene3D" id="2.30.30.240">
    <property type="entry name" value="PRC-barrel domain"/>
    <property type="match status" value="1"/>
</dbReference>
<dbReference type="RefSeq" id="WP_334478898.1">
    <property type="nucleotide sequence ID" value="NZ_JAZHRV010000001.1"/>
</dbReference>
<protein>
    <submittedName>
        <fullName evidence="2">Sporulation protein YlmC with PRC-barrel domain</fullName>
    </submittedName>
</protein>
<evidence type="ECO:0000313" key="3">
    <source>
        <dbReference type="Proteomes" id="UP001364224"/>
    </source>
</evidence>